<keyword evidence="3" id="KW-0812">Transmembrane</keyword>
<dbReference type="Pfam" id="PF23598">
    <property type="entry name" value="LRR_14"/>
    <property type="match status" value="1"/>
</dbReference>
<protein>
    <recommendedName>
        <fullName evidence="9">Disease resistance R13L4/SHOC-2-like LRR domain-containing protein</fullName>
    </recommendedName>
</protein>
<keyword evidence="6" id="KW-1133">Transmembrane helix</keyword>
<dbReference type="SUPFAM" id="SSF52058">
    <property type="entry name" value="L domain-like"/>
    <property type="match status" value="1"/>
</dbReference>
<comment type="subcellular location">
    <subcellularLocation>
        <location evidence="1">Membrane</location>
        <topology evidence="1">Single-pass membrane protein</topology>
    </subcellularLocation>
</comment>
<evidence type="ECO:0000256" key="5">
    <source>
        <dbReference type="ARBA" id="ARBA00022737"/>
    </source>
</evidence>
<keyword evidence="7" id="KW-0472">Membrane</keyword>
<dbReference type="InterPro" id="IPR055414">
    <property type="entry name" value="LRR_R13L4/SHOC2-like"/>
</dbReference>
<sequence>MRKLYLLFPFLVFFAVTCEEETVEDITPPTVTIISPQSGSTVSEVVSVNCILSDSVGVDSLELLVDGISIGITDTTEPYSLEWNIRTYENGEYTIFVRSYYTDGDTEDSEPIILIVNNPVYLWGQDYLIENTEFLDLSSHGLTGTIPPEIGNLVNLKYLWLNDNQLTGTIPSEIGNLTNLLGLFLFKNQLSGLIPSEIGNLTNLKRLYLNDNQLADSIPSEIGNLINLTYLYLYDNQLTGSIPVGIENLLNLKELWLEGNQLTGSIPSGIGSLINLNF</sequence>
<dbReference type="InterPro" id="IPR032675">
    <property type="entry name" value="LRR_dom_sf"/>
</dbReference>
<keyword evidence="5" id="KW-0677">Repeat</keyword>
<feature type="non-terminal residue" evidence="10">
    <location>
        <position position="278"/>
    </location>
</feature>
<dbReference type="GO" id="GO:0051707">
    <property type="term" value="P:response to other organism"/>
    <property type="evidence" value="ECO:0007669"/>
    <property type="project" value="UniProtKB-ARBA"/>
</dbReference>
<dbReference type="InterPro" id="IPR013783">
    <property type="entry name" value="Ig-like_fold"/>
</dbReference>
<evidence type="ECO:0000256" key="3">
    <source>
        <dbReference type="ARBA" id="ARBA00022692"/>
    </source>
</evidence>
<evidence type="ECO:0000256" key="7">
    <source>
        <dbReference type="ARBA" id="ARBA00023136"/>
    </source>
</evidence>
<dbReference type="InterPro" id="IPR003591">
    <property type="entry name" value="Leu-rich_rpt_typical-subtyp"/>
</dbReference>
<dbReference type="InterPro" id="IPR025875">
    <property type="entry name" value="Leu-rich_rpt_4"/>
</dbReference>
<evidence type="ECO:0000256" key="1">
    <source>
        <dbReference type="ARBA" id="ARBA00004167"/>
    </source>
</evidence>
<dbReference type="EMBL" id="UINC01148553">
    <property type="protein sequence ID" value="SVD40507.1"/>
    <property type="molecule type" value="Genomic_DNA"/>
</dbReference>
<dbReference type="InterPro" id="IPR052592">
    <property type="entry name" value="LRR-RLK"/>
</dbReference>
<proteinExistence type="predicted"/>
<dbReference type="Gene3D" id="2.60.40.10">
    <property type="entry name" value="Immunoglobulins"/>
    <property type="match status" value="1"/>
</dbReference>
<evidence type="ECO:0000256" key="4">
    <source>
        <dbReference type="ARBA" id="ARBA00022729"/>
    </source>
</evidence>
<evidence type="ECO:0000256" key="2">
    <source>
        <dbReference type="ARBA" id="ARBA00022614"/>
    </source>
</evidence>
<dbReference type="Pfam" id="PF12799">
    <property type="entry name" value="LRR_4"/>
    <property type="match status" value="1"/>
</dbReference>
<evidence type="ECO:0000259" key="9">
    <source>
        <dbReference type="Pfam" id="PF23598"/>
    </source>
</evidence>
<dbReference type="Pfam" id="PF17957">
    <property type="entry name" value="Big_7"/>
    <property type="match status" value="1"/>
</dbReference>
<gene>
    <name evidence="10" type="ORF">METZ01_LOCUS393361</name>
</gene>
<dbReference type="PANTHER" id="PTHR48054:SF47">
    <property type="entry name" value="OS06G0179800 PROTEIN"/>
    <property type="match status" value="1"/>
</dbReference>
<dbReference type="AlphaFoldDB" id="A0A382V267"/>
<dbReference type="SMART" id="SM00365">
    <property type="entry name" value="LRR_SD22"/>
    <property type="match status" value="4"/>
</dbReference>
<reference evidence="10" key="1">
    <citation type="submission" date="2018-05" db="EMBL/GenBank/DDBJ databases">
        <authorList>
            <person name="Lanie J.A."/>
            <person name="Ng W.-L."/>
            <person name="Kazmierczak K.M."/>
            <person name="Andrzejewski T.M."/>
            <person name="Davidsen T.M."/>
            <person name="Wayne K.J."/>
            <person name="Tettelin H."/>
            <person name="Glass J.I."/>
            <person name="Rusch D."/>
            <person name="Podicherti R."/>
            <person name="Tsui H.-C.T."/>
            <person name="Winkler M.E."/>
        </authorList>
    </citation>
    <scope>NUCLEOTIDE SEQUENCE</scope>
</reference>
<evidence type="ECO:0000313" key="10">
    <source>
        <dbReference type="EMBL" id="SVD40507.1"/>
    </source>
</evidence>
<evidence type="ECO:0000256" key="8">
    <source>
        <dbReference type="ARBA" id="ARBA00023180"/>
    </source>
</evidence>
<evidence type="ECO:0000256" key="6">
    <source>
        <dbReference type="ARBA" id="ARBA00022989"/>
    </source>
</evidence>
<feature type="domain" description="Disease resistance R13L4/SHOC-2-like LRR" evidence="9">
    <location>
        <begin position="148"/>
        <end position="225"/>
    </location>
</feature>
<dbReference type="SMART" id="SM00369">
    <property type="entry name" value="LRR_TYP"/>
    <property type="match status" value="4"/>
</dbReference>
<dbReference type="PANTHER" id="PTHR48054">
    <property type="entry name" value="RECEPTOR KINASE-LIKE PROTEIN XA21"/>
    <property type="match status" value="1"/>
</dbReference>
<dbReference type="GO" id="GO:0006952">
    <property type="term" value="P:defense response"/>
    <property type="evidence" value="ECO:0007669"/>
    <property type="project" value="UniProtKB-ARBA"/>
</dbReference>
<dbReference type="Gene3D" id="3.80.10.10">
    <property type="entry name" value="Ribonuclease Inhibitor"/>
    <property type="match status" value="1"/>
</dbReference>
<dbReference type="GO" id="GO:0016020">
    <property type="term" value="C:membrane"/>
    <property type="evidence" value="ECO:0007669"/>
    <property type="project" value="UniProtKB-SubCell"/>
</dbReference>
<keyword evidence="2" id="KW-0433">Leucine-rich repeat</keyword>
<keyword evidence="4" id="KW-0732">Signal</keyword>
<organism evidence="10">
    <name type="scientific">marine metagenome</name>
    <dbReference type="NCBI Taxonomy" id="408172"/>
    <lineage>
        <taxon>unclassified sequences</taxon>
        <taxon>metagenomes</taxon>
        <taxon>ecological metagenomes</taxon>
    </lineage>
</organism>
<name>A0A382V267_9ZZZZ</name>
<accession>A0A382V267</accession>
<dbReference type="GO" id="GO:0009791">
    <property type="term" value="P:post-embryonic development"/>
    <property type="evidence" value="ECO:0007669"/>
    <property type="project" value="UniProtKB-ARBA"/>
</dbReference>
<dbReference type="FunFam" id="3.80.10.10:FF:000453">
    <property type="entry name" value="Leucine-rich receptor-like protein kinase family protein"/>
    <property type="match status" value="1"/>
</dbReference>
<keyword evidence="8" id="KW-0325">Glycoprotein</keyword>